<sequence>MGFQCQVPILPVLSMDDSLAFYRDILGFDVAWVWNDNGYAAVKCGGVEFHLDVQESITTYRAHSYLFVEDVEEIHAVYKSKGVDIVQEIEQKPWGVKEFTIRELNGHRFRIAQQV</sequence>
<dbReference type="Proteomes" id="UP000639396">
    <property type="component" value="Unassembled WGS sequence"/>
</dbReference>
<reference evidence="5" key="1">
    <citation type="submission" date="2020-09" db="EMBL/GenBank/DDBJ databases">
        <title>A novel bacterium of genus Paenibacillus, isolated from South China Sea.</title>
        <authorList>
            <person name="Huang H."/>
            <person name="Mo K."/>
            <person name="Hu Y."/>
        </authorList>
    </citation>
    <scope>NUCLEOTIDE SEQUENCE</scope>
    <source>
        <strain evidence="5">IB182363</strain>
    </source>
</reference>
<dbReference type="RefSeq" id="WP_190930320.1">
    <property type="nucleotide sequence ID" value="NZ_JACXJA010000032.1"/>
</dbReference>
<dbReference type="Pfam" id="PF00903">
    <property type="entry name" value="Glyoxalase"/>
    <property type="match status" value="1"/>
</dbReference>
<keyword evidence="6" id="KW-1185">Reference proteome</keyword>
<dbReference type="EMBL" id="JACXJA010000032">
    <property type="protein sequence ID" value="MBD2864693.1"/>
    <property type="molecule type" value="Genomic_DNA"/>
</dbReference>
<comment type="caution">
    <text evidence="5">The sequence shown here is derived from an EMBL/GenBank/DDBJ whole genome shotgun (WGS) entry which is preliminary data.</text>
</comment>
<evidence type="ECO:0000256" key="1">
    <source>
        <dbReference type="ARBA" id="ARBA00011051"/>
    </source>
</evidence>
<keyword evidence="3" id="KW-0046">Antibiotic resistance</keyword>
<evidence type="ECO:0000313" key="5">
    <source>
        <dbReference type="EMBL" id="MBD2864693.1"/>
    </source>
</evidence>
<evidence type="ECO:0000313" key="6">
    <source>
        <dbReference type="Proteomes" id="UP000639396"/>
    </source>
</evidence>
<dbReference type="GO" id="GO:0046677">
    <property type="term" value="P:response to antibiotic"/>
    <property type="evidence" value="ECO:0007669"/>
    <property type="project" value="UniProtKB-KW"/>
</dbReference>
<dbReference type="PROSITE" id="PS51819">
    <property type="entry name" value="VOC"/>
    <property type="match status" value="1"/>
</dbReference>
<feature type="domain" description="VOC" evidence="4">
    <location>
        <begin position="2"/>
        <end position="114"/>
    </location>
</feature>
<dbReference type="InterPro" id="IPR004360">
    <property type="entry name" value="Glyas_Fos-R_dOase_dom"/>
</dbReference>
<dbReference type="SUPFAM" id="SSF54593">
    <property type="entry name" value="Glyoxalase/Bleomycin resistance protein/Dihydroxybiphenyl dioxygenase"/>
    <property type="match status" value="1"/>
</dbReference>
<gene>
    <name evidence="5" type="ORF">IDH45_22180</name>
</gene>
<dbReference type="Gene3D" id="3.10.180.10">
    <property type="entry name" value="2,3-Dihydroxybiphenyl 1,2-Dioxygenase, domain 1"/>
    <property type="match status" value="1"/>
</dbReference>
<dbReference type="InterPro" id="IPR000335">
    <property type="entry name" value="Bleomycin-R"/>
</dbReference>
<dbReference type="CDD" id="cd08349">
    <property type="entry name" value="BLMA_like"/>
    <property type="match status" value="1"/>
</dbReference>
<organism evidence="5 6">
    <name type="scientific">Paenibacillus oceani</name>
    <dbReference type="NCBI Taxonomy" id="2772510"/>
    <lineage>
        <taxon>Bacteria</taxon>
        <taxon>Bacillati</taxon>
        <taxon>Bacillota</taxon>
        <taxon>Bacilli</taxon>
        <taxon>Bacillales</taxon>
        <taxon>Paenibacillaceae</taxon>
        <taxon>Paenibacillus</taxon>
    </lineage>
</organism>
<dbReference type="AlphaFoldDB" id="A0A927H1U2"/>
<dbReference type="InterPro" id="IPR037523">
    <property type="entry name" value="VOC_core"/>
</dbReference>
<proteinExistence type="inferred from homology"/>
<protein>
    <recommendedName>
        <fullName evidence="2">Bleomycin resistance protein</fullName>
    </recommendedName>
</protein>
<name>A0A927H1U2_9BACL</name>
<dbReference type="InterPro" id="IPR029068">
    <property type="entry name" value="Glyas_Bleomycin-R_OHBP_Dase"/>
</dbReference>
<evidence type="ECO:0000259" key="4">
    <source>
        <dbReference type="PROSITE" id="PS51819"/>
    </source>
</evidence>
<evidence type="ECO:0000256" key="3">
    <source>
        <dbReference type="ARBA" id="ARBA00023251"/>
    </source>
</evidence>
<evidence type="ECO:0000256" key="2">
    <source>
        <dbReference type="ARBA" id="ARBA00021572"/>
    </source>
</evidence>
<comment type="similarity">
    <text evidence="1">Belongs to the bleomycin resistance protein family.</text>
</comment>
<accession>A0A927H1U2</accession>